<gene>
    <name evidence="6" type="ORF">ACFPZN_45900</name>
</gene>
<reference evidence="7" key="1">
    <citation type="journal article" date="2019" name="Int. J. Syst. Evol. Microbiol.">
        <title>The Global Catalogue of Microorganisms (GCM) 10K type strain sequencing project: providing services to taxonomists for standard genome sequencing and annotation.</title>
        <authorList>
            <consortium name="The Broad Institute Genomics Platform"/>
            <consortium name="The Broad Institute Genome Sequencing Center for Infectious Disease"/>
            <person name="Wu L."/>
            <person name="Ma J."/>
        </authorList>
    </citation>
    <scope>NUCLEOTIDE SEQUENCE [LARGE SCALE GENOMIC DNA]</scope>
    <source>
        <strain evidence="7">KCTC 42087</strain>
    </source>
</reference>
<sequence>MTDQAAAGGVDDEPAITGPPIDLAPRRVPGIADYLADLAPEDPRPPSRQIAEQLRSAILSGRLQPDAKLPSQNQLSSRYGVARETVKTALRQLASESLIISRKGSGSFVRAQDVADSHSSRSVPKRFIAALEGLKEVHDEAASIIQAMPDSQQAFDCSTRLFGTLRELTRSTADLRAEAAVRVASENRDKDQ</sequence>
<evidence type="ECO:0000256" key="2">
    <source>
        <dbReference type="ARBA" id="ARBA00023125"/>
    </source>
</evidence>
<evidence type="ECO:0000256" key="3">
    <source>
        <dbReference type="ARBA" id="ARBA00023163"/>
    </source>
</evidence>
<accession>A0ABW1AEQ0</accession>
<dbReference type="PANTHER" id="PTHR44846:SF17">
    <property type="entry name" value="GNTR-FAMILY TRANSCRIPTIONAL REGULATOR"/>
    <property type="match status" value="1"/>
</dbReference>
<dbReference type="RefSeq" id="WP_378289559.1">
    <property type="nucleotide sequence ID" value="NZ_JBHSON010000101.1"/>
</dbReference>
<dbReference type="PRINTS" id="PR00035">
    <property type="entry name" value="HTHGNTR"/>
</dbReference>
<dbReference type="InterPro" id="IPR000524">
    <property type="entry name" value="Tscrpt_reg_HTH_GntR"/>
</dbReference>
<organism evidence="6 7">
    <name type="scientific">Actinomadura rugatobispora</name>
    <dbReference type="NCBI Taxonomy" id="1994"/>
    <lineage>
        <taxon>Bacteria</taxon>
        <taxon>Bacillati</taxon>
        <taxon>Actinomycetota</taxon>
        <taxon>Actinomycetes</taxon>
        <taxon>Streptosporangiales</taxon>
        <taxon>Thermomonosporaceae</taxon>
        <taxon>Actinomadura</taxon>
    </lineage>
</organism>
<dbReference type="InterPro" id="IPR050679">
    <property type="entry name" value="Bact_HTH_transcr_reg"/>
</dbReference>
<comment type="caution">
    <text evidence="6">The sequence shown here is derived from an EMBL/GenBank/DDBJ whole genome shotgun (WGS) entry which is preliminary data.</text>
</comment>
<feature type="domain" description="HTH gntR-type" evidence="5">
    <location>
        <begin position="44"/>
        <end position="112"/>
    </location>
</feature>
<dbReference type="SUPFAM" id="SSF46785">
    <property type="entry name" value="Winged helix' DNA-binding domain"/>
    <property type="match status" value="1"/>
</dbReference>
<dbReference type="InterPro" id="IPR036390">
    <property type="entry name" value="WH_DNA-bd_sf"/>
</dbReference>
<name>A0ABW1AEQ0_9ACTN</name>
<evidence type="ECO:0000256" key="4">
    <source>
        <dbReference type="SAM" id="MobiDB-lite"/>
    </source>
</evidence>
<dbReference type="EMBL" id="JBHSON010000101">
    <property type="protein sequence ID" value="MFC5752995.1"/>
    <property type="molecule type" value="Genomic_DNA"/>
</dbReference>
<feature type="region of interest" description="Disordered" evidence="4">
    <location>
        <begin position="1"/>
        <end position="24"/>
    </location>
</feature>
<dbReference type="SMART" id="SM00345">
    <property type="entry name" value="HTH_GNTR"/>
    <property type="match status" value="1"/>
</dbReference>
<keyword evidence="2" id="KW-0238">DNA-binding</keyword>
<evidence type="ECO:0000259" key="5">
    <source>
        <dbReference type="PROSITE" id="PS50949"/>
    </source>
</evidence>
<dbReference type="Gene3D" id="1.10.10.10">
    <property type="entry name" value="Winged helix-like DNA-binding domain superfamily/Winged helix DNA-binding domain"/>
    <property type="match status" value="1"/>
</dbReference>
<keyword evidence="1" id="KW-0805">Transcription regulation</keyword>
<dbReference type="InterPro" id="IPR036388">
    <property type="entry name" value="WH-like_DNA-bd_sf"/>
</dbReference>
<evidence type="ECO:0000256" key="1">
    <source>
        <dbReference type="ARBA" id="ARBA00023015"/>
    </source>
</evidence>
<dbReference type="PROSITE" id="PS50949">
    <property type="entry name" value="HTH_GNTR"/>
    <property type="match status" value="1"/>
</dbReference>
<keyword evidence="7" id="KW-1185">Reference proteome</keyword>
<dbReference type="Proteomes" id="UP001596074">
    <property type="component" value="Unassembled WGS sequence"/>
</dbReference>
<evidence type="ECO:0000313" key="6">
    <source>
        <dbReference type="EMBL" id="MFC5752995.1"/>
    </source>
</evidence>
<dbReference type="CDD" id="cd07377">
    <property type="entry name" value="WHTH_GntR"/>
    <property type="match status" value="1"/>
</dbReference>
<dbReference type="Pfam" id="PF00392">
    <property type="entry name" value="GntR"/>
    <property type="match status" value="1"/>
</dbReference>
<proteinExistence type="predicted"/>
<dbReference type="PANTHER" id="PTHR44846">
    <property type="entry name" value="MANNOSYL-D-GLYCERATE TRANSPORT/METABOLISM SYSTEM REPRESSOR MNGR-RELATED"/>
    <property type="match status" value="1"/>
</dbReference>
<keyword evidence="3" id="KW-0804">Transcription</keyword>
<evidence type="ECO:0000313" key="7">
    <source>
        <dbReference type="Proteomes" id="UP001596074"/>
    </source>
</evidence>
<protein>
    <submittedName>
        <fullName evidence="6">Winged helix-turn-helix domain-containing protein</fullName>
    </submittedName>
</protein>